<gene>
    <name evidence="1" type="ORF">NIES23_53320</name>
</gene>
<protein>
    <submittedName>
        <fullName evidence="1">Uncharacterized protein</fullName>
    </submittedName>
</protein>
<evidence type="ECO:0000313" key="1">
    <source>
        <dbReference type="EMBL" id="BAY72507.1"/>
    </source>
</evidence>
<evidence type="ECO:0000313" key="2">
    <source>
        <dbReference type="Proteomes" id="UP000217507"/>
    </source>
</evidence>
<dbReference type="AlphaFoldDB" id="A0A1Z4KUC8"/>
<proteinExistence type="predicted"/>
<organism evidence="1 2">
    <name type="scientific">Trichormus variabilis NIES-23</name>
    <dbReference type="NCBI Taxonomy" id="1973479"/>
    <lineage>
        <taxon>Bacteria</taxon>
        <taxon>Bacillati</taxon>
        <taxon>Cyanobacteriota</taxon>
        <taxon>Cyanophyceae</taxon>
        <taxon>Nostocales</taxon>
        <taxon>Nostocaceae</taxon>
        <taxon>Trichormus</taxon>
    </lineage>
</organism>
<reference evidence="1 2" key="1">
    <citation type="submission" date="2017-06" db="EMBL/GenBank/DDBJ databases">
        <title>Genome sequencing of cyanobaciteial culture collection at National Institute for Environmental Studies (NIES).</title>
        <authorList>
            <person name="Hirose Y."/>
            <person name="Shimura Y."/>
            <person name="Fujisawa T."/>
            <person name="Nakamura Y."/>
            <person name="Kawachi M."/>
        </authorList>
    </citation>
    <scope>NUCLEOTIDE SEQUENCE [LARGE SCALE GENOMIC DNA]</scope>
    <source>
        <strain evidence="1 2">NIES-23</strain>
    </source>
</reference>
<dbReference type="Proteomes" id="UP000217507">
    <property type="component" value="Chromosome"/>
</dbReference>
<accession>A0A1Z4KUC8</accession>
<name>A0A1Z4KUC8_ANAVA</name>
<sequence length="76" mass="8438">MVTSPNVQPVYTRDIFCWKAKLTNQVVPRDITTQKPVELGVAGENGVLVHAICLPYLGDKNRLYINVVVLIEGICL</sequence>
<dbReference type="EMBL" id="AP018216">
    <property type="protein sequence ID" value="BAY72507.1"/>
    <property type="molecule type" value="Genomic_DNA"/>
</dbReference>